<gene>
    <name evidence="2" type="ORF">BFG57_06105</name>
</gene>
<evidence type="ECO:0000313" key="2">
    <source>
        <dbReference type="EMBL" id="OEH91187.1"/>
    </source>
</evidence>
<keyword evidence="3" id="KW-1185">Reference proteome</keyword>
<dbReference type="Gene3D" id="1.20.120.910">
    <property type="entry name" value="DksA, coiled-coil domain"/>
    <property type="match status" value="1"/>
</dbReference>
<protein>
    <submittedName>
        <fullName evidence="2">Uncharacterized protein</fullName>
    </submittedName>
</protein>
<dbReference type="AlphaFoldDB" id="A0A1E5LAS9"/>
<organism evidence="2 3">
    <name type="scientific">Bacillus solimangrovi</name>
    <dbReference type="NCBI Taxonomy" id="1305675"/>
    <lineage>
        <taxon>Bacteria</taxon>
        <taxon>Bacillati</taxon>
        <taxon>Bacillota</taxon>
        <taxon>Bacilli</taxon>
        <taxon>Bacillales</taxon>
        <taxon>Bacillaceae</taxon>
        <taxon>Bacillus</taxon>
    </lineage>
</organism>
<dbReference type="PANTHER" id="PTHR33823">
    <property type="entry name" value="RNA POLYMERASE-BINDING TRANSCRIPTION FACTOR DKSA-RELATED"/>
    <property type="match status" value="1"/>
</dbReference>
<dbReference type="EMBL" id="MJEH01000063">
    <property type="protein sequence ID" value="OEH91187.1"/>
    <property type="molecule type" value="Genomic_DNA"/>
</dbReference>
<dbReference type="OrthoDB" id="2875147at2"/>
<accession>A0A1E5LAS9</accession>
<evidence type="ECO:0000313" key="3">
    <source>
        <dbReference type="Proteomes" id="UP000095209"/>
    </source>
</evidence>
<dbReference type="RefSeq" id="WP_069718703.1">
    <property type="nucleotide sequence ID" value="NZ_MJEH01000063.1"/>
</dbReference>
<dbReference type="PANTHER" id="PTHR33823:SF5">
    <property type="entry name" value="DNAK SUPPRESSOR PROTEIN"/>
    <property type="match status" value="1"/>
</dbReference>
<dbReference type="PROSITE" id="PS51128">
    <property type="entry name" value="ZF_DKSA_2"/>
    <property type="match status" value="1"/>
</dbReference>
<feature type="zinc finger region" description="dksA C4-type" evidence="1">
    <location>
        <begin position="59"/>
        <end position="83"/>
    </location>
</feature>
<dbReference type="STRING" id="1305675.BFG57_06105"/>
<dbReference type="Proteomes" id="UP000095209">
    <property type="component" value="Unassembled WGS sequence"/>
</dbReference>
<reference evidence="2 3" key="1">
    <citation type="submission" date="2016-08" db="EMBL/GenBank/DDBJ databases">
        <title>Genome of Bacillus solimangrovi GH2-4.</title>
        <authorList>
            <person name="Lim S."/>
            <person name="Kim B.-C."/>
        </authorList>
    </citation>
    <scope>NUCLEOTIDE SEQUENCE [LARGE SCALE GENOMIC DNA]</scope>
    <source>
        <strain evidence="2 3">GH2-4</strain>
    </source>
</reference>
<name>A0A1E5LAS9_9BACI</name>
<proteinExistence type="predicted"/>
<comment type="caution">
    <text evidence="2">The sequence shown here is derived from an EMBL/GenBank/DDBJ whole genome shotgun (WGS) entry which is preliminary data.</text>
</comment>
<evidence type="ECO:0000256" key="1">
    <source>
        <dbReference type="PROSITE-ProRule" id="PRU00510"/>
    </source>
</evidence>
<sequence>MDDKFLQIERELRQTQNELSTYLSHSPPMNAETLSYVKQELEDVNRALIKMDLGMYGTCEQSGKHIPLSMLSVLPTARTINEAKWVQYFCT</sequence>